<dbReference type="PANTHER" id="PTHR44757">
    <property type="entry name" value="DIGUANYLATE CYCLASE DGCP"/>
    <property type="match status" value="1"/>
</dbReference>
<dbReference type="Pfam" id="PF00563">
    <property type="entry name" value="EAL"/>
    <property type="match status" value="1"/>
</dbReference>
<dbReference type="PROSITE" id="PS50887">
    <property type="entry name" value="GGDEF"/>
    <property type="match status" value="1"/>
</dbReference>
<dbReference type="Pfam" id="PF05228">
    <property type="entry name" value="CHASE4"/>
    <property type="match status" value="1"/>
</dbReference>
<gene>
    <name evidence="4" type="ORF">H2509_10945</name>
</gene>
<dbReference type="SUPFAM" id="SSF55073">
    <property type="entry name" value="Nucleotide cyclase"/>
    <property type="match status" value="1"/>
</dbReference>
<comment type="caution">
    <text evidence="4">The sequence shown here is derived from an EMBL/GenBank/DDBJ whole genome shotgun (WGS) entry which is preliminary data.</text>
</comment>
<dbReference type="EMBL" id="JACFXV010000053">
    <property type="protein sequence ID" value="MBA5777639.1"/>
    <property type="molecule type" value="Genomic_DNA"/>
</dbReference>
<evidence type="ECO:0000259" key="3">
    <source>
        <dbReference type="PROSITE" id="PS50887"/>
    </source>
</evidence>
<dbReference type="InterPro" id="IPR001633">
    <property type="entry name" value="EAL_dom"/>
</dbReference>
<reference evidence="4 5" key="1">
    <citation type="submission" date="2020-07" db="EMBL/GenBank/DDBJ databases">
        <title>Stappia sp., F7233, whole genome shotgun sequencing project.</title>
        <authorList>
            <person name="Jiang S."/>
            <person name="Liu Z.W."/>
            <person name="Du Z.J."/>
        </authorList>
    </citation>
    <scope>NUCLEOTIDE SEQUENCE [LARGE SCALE GENOMIC DNA]</scope>
    <source>
        <strain evidence="4 5">F7233</strain>
    </source>
</reference>
<evidence type="ECO:0000256" key="1">
    <source>
        <dbReference type="SAM" id="Phobius"/>
    </source>
</evidence>
<dbReference type="RefSeq" id="WP_182165150.1">
    <property type="nucleotide sequence ID" value="NZ_JACFXV010000053.1"/>
</dbReference>
<dbReference type="PANTHER" id="PTHR44757:SF2">
    <property type="entry name" value="BIOFILM ARCHITECTURE MAINTENANCE PROTEIN MBAA"/>
    <property type="match status" value="1"/>
</dbReference>
<feature type="domain" description="GGDEF" evidence="3">
    <location>
        <begin position="347"/>
        <end position="480"/>
    </location>
</feature>
<protein>
    <submittedName>
        <fullName evidence="4">Bifunctional diguanylate cyclase/phosphodiesterase</fullName>
    </submittedName>
</protein>
<feature type="transmembrane region" description="Helical" evidence="1">
    <location>
        <begin position="21"/>
        <end position="42"/>
    </location>
</feature>
<dbReference type="CDD" id="cd01948">
    <property type="entry name" value="EAL"/>
    <property type="match status" value="1"/>
</dbReference>
<dbReference type="NCBIfam" id="TIGR00254">
    <property type="entry name" value="GGDEF"/>
    <property type="match status" value="1"/>
</dbReference>
<dbReference type="InterPro" id="IPR043128">
    <property type="entry name" value="Rev_trsase/Diguanyl_cyclase"/>
</dbReference>
<dbReference type="InterPro" id="IPR029787">
    <property type="entry name" value="Nucleotide_cyclase"/>
</dbReference>
<accession>A0A839AGG8</accession>
<keyword evidence="5" id="KW-1185">Reference proteome</keyword>
<dbReference type="InterPro" id="IPR000160">
    <property type="entry name" value="GGDEF_dom"/>
</dbReference>
<dbReference type="AlphaFoldDB" id="A0A839AGG8"/>
<dbReference type="Gene3D" id="3.30.70.270">
    <property type="match status" value="1"/>
</dbReference>
<keyword evidence="1" id="KW-1133">Transmembrane helix</keyword>
<dbReference type="InterPro" id="IPR052155">
    <property type="entry name" value="Biofilm_reg_signaling"/>
</dbReference>
<keyword evidence="1" id="KW-0812">Transmembrane</keyword>
<sequence length="747" mass="82734">MQADLQATLRFRQRRALRYSLVLFATVLGTVCGAAALVVWAVQYSDARSQDREASLIEEAIAEEQYHLRNELEGYAFSTQAYENIDQQFSAGWVFANMAEPLNQSHGHDGLIVLDRGGRAVLTFYAGGTRSPSFYTSKLEQELKGQVFQIQEAYQRVVGKRRPEGDTFSDGLSGVSRSTLLLLDGRPAIAAVMAVVPKRNREPLAMGLPSIVIALRHMDGDMLRSIGRRTQLAGLDLRSGGHEGIDGVGLRTADGRAIGSLVWRRGESASEILATLAPIFVLAGIMILGITAAVLARAVRASRELTYSEARARQAALHDPLSGLPNRAYLDRLARKRLASASSNGRGVSALIYLDVDHFKEVNDTLGHPVGDQLIQEVARRLRRTVRGGDVVARISGDEFVILVGERTDRNDIEQTCERLIASLNRDLTVDGRRLPTTASMGIALFPEHGTDLTQLLRRADIALYQAKEQGRDRYVFFEPAMDEALKVRRKIEEEMRAGLERDEFFLLYQPIFTSDGRRMVGVEALVRWHHPEHGDQLPAFFLPIAEESDLIWSIGAWVLKTAMRDALAWPTLTLSVNVSPSQLRHPGFVPYLSRSLAETGFPRDRLELEVTEAVLMDHTASAKRIVNELKELGIGLALDDFGTGYSSLSYLRQFHFDKFKIDRSFVTHVETEAESAAIICSLVGLGEALGMKITAEGIETPQQHRFLQAAGCDYLQGFYFGEPMTAAQVMETFHSRAKPMPLAAIA</sequence>
<dbReference type="FunFam" id="3.30.70.270:FF:000001">
    <property type="entry name" value="Diguanylate cyclase domain protein"/>
    <property type="match status" value="1"/>
</dbReference>
<dbReference type="SUPFAM" id="SSF141868">
    <property type="entry name" value="EAL domain-like"/>
    <property type="match status" value="1"/>
</dbReference>
<dbReference type="SMART" id="SM00267">
    <property type="entry name" value="GGDEF"/>
    <property type="match status" value="1"/>
</dbReference>
<dbReference type="SMART" id="SM00052">
    <property type="entry name" value="EAL"/>
    <property type="match status" value="1"/>
</dbReference>
<dbReference type="GO" id="GO:0003824">
    <property type="term" value="F:catalytic activity"/>
    <property type="evidence" value="ECO:0007669"/>
    <property type="project" value="UniProtKB-ARBA"/>
</dbReference>
<evidence type="ECO:0000259" key="2">
    <source>
        <dbReference type="PROSITE" id="PS50883"/>
    </source>
</evidence>
<dbReference type="Proteomes" id="UP000541109">
    <property type="component" value="Unassembled WGS sequence"/>
</dbReference>
<dbReference type="PROSITE" id="PS50883">
    <property type="entry name" value="EAL"/>
    <property type="match status" value="1"/>
</dbReference>
<name>A0A839AGG8_9HYPH</name>
<dbReference type="Gene3D" id="3.20.20.450">
    <property type="entry name" value="EAL domain"/>
    <property type="match status" value="1"/>
</dbReference>
<dbReference type="CDD" id="cd01949">
    <property type="entry name" value="GGDEF"/>
    <property type="match status" value="1"/>
</dbReference>
<keyword evidence="1" id="KW-0472">Membrane</keyword>
<feature type="transmembrane region" description="Helical" evidence="1">
    <location>
        <begin position="272"/>
        <end position="296"/>
    </location>
</feature>
<feature type="domain" description="EAL" evidence="2">
    <location>
        <begin position="489"/>
        <end position="738"/>
    </location>
</feature>
<organism evidence="4 5">
    <name type="scientific">Stappia albiluteola</name>
    <dbReference type="NCBI Taxonomy" id="2758565"/>
    <lineage>
        <taxon>Bacteria</taxon>
        <taxon>Pseudomonadati</taxon>
        <taxon>Pseudomonadota</taxon>
        <taxon>Alphaproteobacteria</taxon>
        <taxon>Hyphomicrobiales</taxon>
        <taxon>Stappiaceae</taxon>
        <taxon>Stappia</taxon>
    </lineage>
</organism>
<proteinExistence type="predicted"/>
<dbReference type="InterPro" id="IPR035919">
    <property type="entry name" value="EAL_sf"/>
</dbReference>
<evidence type="ECO:0000313" key="5">
    <source>
        <dbReference type="Proteomes" id="UP000541109"/>
    </source>
</evidence>
<dbReference type="Pfam" id="PF00990">
    <property type="entry name" value="GGDEF"/>
    <property type="match status" value="1"/>
</dbReference>
<evidence type="ECO:0000313" key="4">
    <source>
        <dbReference type="EMBL" id="MBA5777639.1"/>
    </source>
</evidence>
<dbReference type="InterPro" id="IPR007892">
    <property type="entry name" value="CHASE4"/>
</dbReference>